<dbReference type="AlphaFoldDB" id="A0A2N4USQ1"/>
<gene>
    <name evidence="1" type="ORF">CIK00_10270</name>
</gene>
<organism evidence="1 2">
    <name type="scientific">Photobacterium carnosum</name>
    <dbReference type="NCBI Taxonomy" id="2023717"/>
    <lineage>
        <taxon>Bacteria</taxon>
        <taxon>Pseudomonadati</taxon>
        <taxon>Pseudomonadota</taxon>
        <taxon>Gammaproteobacteria</taxon>
        <taxon>Vibrionales</taxon>
        <taxon>Vibrionaceae</taxon>
        <taxon>Photobacterium</taxon>
    </lineage>
</organism>
<dbReference type="Proteomes" id="UP000234420">
    <property type="component" value="Unassembled WGS sequence"/>
</dbReference>
<evidence type="ECO:0000313" key="2">
    <source>
        <dbReference type="Proteomes" id="UP000234420"/>
    </source>
</evidence>
<name>A0A2N4USQ1_9GAMM</name>
<comment type="caution">
    <text evidence="1">The sequence shown here is derived from an EMBL/GenBank/DDBJ whole genome shotgun (WGS) entry which is preliminary data.</text>
</comment>
<sequence>MINVLIWFKNIFYVFLFLFASLSFSKEFKESIIDSGHSKGSDYIAMFNISYEDKNNIINHNFNVFVKSEIEESFMTCGDVQLCTSSIMVIPIKNDEVLITYSLNTIKQNRSISVNSKLILALNEYARLYRSQTTTKIDDIALPNTNEQNVSVILKIIKNEQ</sequence>
<dbReference type="EMBL" id="NPIB01000010">
    <property type="protein sequence ID" value="PLC58044.1"/>
    <property type="molecule type" value="Genomic_DNA"/>
</dbReference>
<reference evidence="1 2" key="1">
    <citation type="journal article" date="2018" name="Syst. Appl. Microbiol.">
        <title>Photobacterium carnosum sp. nov., isolated from spoiled modified atmosphere packaged poultry meat.</title>
        <authorList>
            <person name="Hilgarth M."/>
            <person name="Fuertes S."/>
            <person name="Ehrmann M."/>
            <person name="Vogel R.F."/>
        </authorList>
    </citation>
    <scope>NUCLEOTIDE SEQUENCE [LARGE SCALE GENOMIC DNA]</scope>
    <source>
        <strain evidence="1 2">TMW 2.2021</strain>
    </source>
</reference>
<keyword evidence="2" id="KW-1185">Reference proteome</keyword>
<protein>
    <submittedName>
        <fullName evidence="1">Uncharacterized protein</fullName>
    </submittedName>
</protein>
<proteinExistence type="predicted"/>
<accession>A0A2N4USQ1</accession>
<dbReference type="RefSeq" id="WP_101768781.1">
    <property type="nucleotide sequence ID" value="NZ_BPPU01000001.1"/>
</dbReference>
<evidence type="ECO:0000313" key="1">
    <source>
        <dbReference type="EMBL" id="PLC58044.1"/>
    </source>
</evidence>